<dbReference type="Gene3D" id="3.10.290.10">
    <property type="entry name" value="RNA-binding S4 domain"/>
    <property type="match status" value="1"/>
</dbReference>
<feature type="region of interest" description="Disordered" evidence="9">
    <location>
        <begin position="1"/>
        <end position="63"/>
    </location>
</feature>
<feature type="region of interest" description="Disordered" evidence="9">
    <location>
        <begin position="79"/>
        <end position="110"/>
    </location>
</feature>
<gene>
    <name evidence="7" type="primary">rpsD</name>
    <name evidence="12" type="ORF">GCM10009665_30830</name>
</gene>
<keyword evidence="5 7" id="KW-0687">Ribonucleoprotein</keyword>
<comment type="function">
    <text evidence="7">One of the primary rRNA binding proteins, it binds directly to 16S rRNA where it nucleates assembly of the body of the 30S subunit.</text>
</comment>
<dbReference type="NCBIfam" id="NF003717">
    <property type="entry name" value="PRK05327.1"/>
    <property type="match status" value="1"/>
</dbReference>
<dbReference type="Pfam" id="PF01479">
    <property type="entry name" value="S4"/>
    <property type="match status" value="1"/>
</dbReference>
<dbReference type="InterPro" id="IPR002942">
    <property type="entry name" value="S4_RNA-bd"/>
</dbReference>
<keyword evidence="2 7" id="KW-0699">rRNA-binding</keyword>
<proteinExistence type="inferred from homology"/>
<feature type="compositionally biased region" description="Gly residues" evidence="9">
    <location>
        <begin position="1"/>
        <end position="11"/>
    </location>
</feature>
<evidence type="ECO:0000256" key="3">
    <source>
        <dbReference type="ARBA" id="ARBA00022884"/>
    </source>
</evidence>
<dbReference type="HAMAP" id="MF_01306_B">
    <property type="entry name" value="Ribosomal_uS4_B"/>
    <property type="match status" value="1"/>
</dbReference>
<comment type="similarity">
    <text evidence="1 7 8">Belongs to the universal ribosomal protein uS4 family.</text>
</comment>
<dbReference type="PROSITE" id="PS50889">
    <property type="entry name" value="S4"/>
    <property type="match status" value="1"/>
</dbReference>
<reference evidence="12 13" key="1">
    <citation type="journal article" date="2019" name="Int. J. Syst. Evol. Microbiol.">
        <title>The Global Catalogue of Microorganisms (GCM) 10K type strain sequencing project: providing services to taxonomists for standard genome sequencing and annotation.</title>
        <authorList>
            <consortium name="The Broad Institute Genomics Platform"/>
            <consortium name="The Broad Institute Genome Sequencing Center for Infectious Disease"/>
            <person name="Wu L."/>
            <person name="Ma J."/>
        </authorList>
    </citation>
    <scope>NUCLEOTIDE SEQUENCE [LARGE SCALE GENOMIC DNA]</scope>
    <source>
        <strain evidence="12 13">JCM 13004</strain>
    </source>
</reference>
<comment type="function">
    <text evidence="7">With S5 and S12 plays an important role in translational accuracy.</text>
</comment>
<evidence type="ECO:0000259" key="11">
    <source>
        <dbReference type="SMART" id="SM01390"/>
    </source>
</evidence>
<dbReference type="PANTHER" id="PTHR11831:SF4">
    <property type="entry name" value="SMALL RIBOSOMAL SUBUNIT PROTEIN US4M"/>
    <property type="match status" value="1"/>
</dbReference>
<dbReference type="SUPFAM" id="SSF55174">
    <property type="entry name" value="Alpha-L RNA-binding motif"/>
    <property type="match status" value="1"/>
</dbReference>
<evidence type="ECO:0000256" key="7">
    <source>
        <dbReference type="HAMAP-Rule" id="MF_01306"/>
    </source>
</evidence>
<evidence type="ECO:0000256" key="8">
    <source>
        <dbReference type="RuleBase" id="RU003699"/>
    </source>
</evidence>
<dbReference type="SMART" id="SM01390">
    <property type="entry name" value="Ribosomal_S4"/>
    <property type="match status" value="1"/>
</dbReference>
<evidence type="ECO:0000256" key="5">
    <source>
        <dbReference type="ARBA" id="ARBA00023274"/>
    </source>
</evidence>
<name>A0ABN1WAZ5_9ACTN</name>
<dbReference type="InterPro" id="IPR022801">
    <property type="entry name" value="Ribosomal_uS4"/>
</dbReference>
<dbReference type="InterPro" id="IPR001912">
    <property type="entry name" value="Ribosomal_uS4_N"/>
</dbReference>
<evidence type="ECO:0000256" key="2">
    <source>
        <dbReference type="ARBA" id="ARBA00022730"/>
    </source>
</evidence>
<feature type="compositionally biased region" description="Basic and acidic residues" evidence="9">
    <location>
        <begin position="32"/>
        <end position="41"/>
    </location>
</feature>
<dbReference type="Proteomes" id="UP001500037">
    <property type="component" value="Unassembled WGS sequence"/>
</dbReference>
<keyword evidence="13" id="KW-1185">Reference proteome</keyword>
<evidence type="ECO:0000259" key="10">
    <source>
        <dbReference type="SMART" id="SM00363"/>
    </source>
</evidence>
<evidence type="ECO:0000256" key="6">
    <source>
        <dbReference type="ARBA" id="ARBA00035254"/>
    </source>
</evidence>
<dbReference type="InterPro" id="IPR005709">
    <property type="entry name" value="Ribosomal_uS4_bac-type"/>
</dbReference>
<evidence type="ECO:0000313" key="12">
    <source>
        <dbReference type="EMBL" id="GAA1238462.1"/>
    </source>
</evidence>
<dbReference type="PROSITE" id="PS00632">
    <property type="entry name" value="RIBOSOMAL_S4"/>
    <property type="match status" value="1"/>
</dbReference>
<comment type="caution">
    <text evidence="12">The sequence shown here is derived from an EMBL/GenBank/DDBJ whole genome shotgun (WGS) entry which is preliminary data.</text>
</comment>
<dbReference type="CDD" id="cd00165">
    <property type="entry name" value="S4"/>
    <property type="match status" value="1"/>
</dbReference>
<evidence type="ECO:0000256" key="1">
    <source>
        <dbReference type="ARBA" id="ARBA00007465"/>
    </source>
</evidence>
<evidence type="ECO:0000256" key="9">
    <source>
        <dbReference type="SAM" id="MobiDB-lite"/>
    </source>
</evidence>
<accession>A0ABN1WAZ5</accession>
<organism evidence="12 13">
    <name type="scientific">Kitasatospora nipponensis</name>
    <dbReference type="NCBI Taxonomy" id="258049"/>
    <lineage>
        <taxon>Bacteria</taxon>
        <taxon>Bacillati</taxon>
        <taxon>Actinomycetota</taxon>
        <taxon>Actinomycetes</taxon>
        <taxon>Kitasatosporales</taxon>
        <taxon>Streptomycetaceae</taxon>
        <taxon>Kitasatospora</taxon>
    </lineage>
</organism>
<evidence type="ECO:0000313" key="13">
    <source>
        <dbReference type="Proteomes" id="UP001500037"/>
    </source>
</evidence>
<dbReference type="Gene3D" id="1.10.1050.10">
    <property type="entry name" value="Ribosomal Protein S4 Delta 41, Chain A, domain 1"/>
    <property type="match status" value="1"/>
</dbReference>
<dbReference type="Pfam" id="PF00163">
    <property type="entry name" value="Ribosomal_S4"/>
    <property type="match status" value="1"/>
</dbReference>
<keyword evidence="4 7" id="KW-0689">Ribosomal protein</keyword>
<sequence length="321" mass="35639">MDQGPAQGGLTTGYTRSKCPVPGTAAGASPTDRPHQRDNGPERPLVGCPQERRAPFRCRGQPTTSRRWATRVLAPLVPGSGERLTSPVRGGFSPVRDRRPPSTPGEAVFATERGNGSMANQKRPKVKIARALGVPLTPKSVKYFEARPYPPGQHGRGRKQNSDYKVRLLEKQRLRAQYDLSEKQMARAFDRAKKAEGKTGEALVADLEVRLDSLVMRSGIARTIYQARQMVVHGHIEVNGGKVNKPSFQMKPGYVVTVRDRSKEKVPFQVAREGGYAGEGQTPKYLEVNLKALAFRLDRAPQRREVPVICDEQLVVEYYSR</sequence>
<comment type="subunit">
    <text evidence="7">Part of the 30S ribosomal subunit. Contacts protein S5. The interaction surface between S4 and S5 is involved in control of translational fidelity.</text>
</comment>
<dbReference type="NCBIfam" id="TIGR01017">
    <property type="entry name" value="rpsD_bact"/>
    <property type="match status" value="1"/>
</dbReference>
<dbReference type="SMART" id="SM00363">
    <property type="entry name" value="S4"/>
    <property type="match status" value="1"/>
</dbReference>
<protein>
    <recommendedName>
        <fullName evidence="6 7">Small ribosomal subunit protein uS4</fullName>
    </recommendedName>
</protein>
<dbReference type="EMBL" id="BAAALF010000045">
    <property type="protein sequence ID" value="GAA1238462.1"/>
    <property type="molecule type" value="Genomic_DNA"/>
</dbReference>
<dbReference type="InterPro" id="IPR036986">
    <property type="entry name" value="S4_RNA-bd_sf"/>
</dbReference>
<feature type="domain" description="RNA-binding S4" evidence="10">
    <location>
        <begin position="209"/>
        <end position="267"/>
    </location>
</feature>
<keyword evidence="3 7" id="KW-0694">RNA-binding</keyword>
<dbReference type="InterPro" id="IPR018079">
    <property type="entry name" value="Ribosomal_uS4_CS"/>
</dbReference>
<dbReference type="PANTHER" id="PTHR11831">
    <property type="entry name" value="30S 40S RIBOSOMAL PROTEIN"/>
    <property type="match status" value="1"/>
</dbReference>
<feature type="domain" description="Small ribosomal subunit protein uS4 N-terminal" evidence="11">
    <location>
        <begin position="120"/>
        <end position="208"/>
    </location>
</feature>
<evidence type="ECO:0000256" key="4">
    <source>
        <dbReference type="ARBA" id="ARBA00022980"/>
    </source>
</evidence>